<dbReference type="InterPro" id="IPR021215">
    <property type="entry name" value="DUF2752"/>
</dbReference>
<dbReference type="EMBL" id="JAJGMW010000006">
    <property type="protein sequence ID" value="MCC4212345.1"/>
    <property type="molecule type" value="Genomic_DNA"/>
</dbReference>
<evidence type="ECO:0000313" key="3">
    <source>
        <dbReference type="Proteomes" id="UP001197770"/>
    </source>
</evidence>
<keyword evidence="1" id="KW-0812">Transmembrane</keyword>
<keyword evidence="3" id="KW-1185">Reference proteome</keyword>
<accession>A0ABS8GQW3</accession>
<protein>
    <submittedName>
        <fullName evidence="2">DUF2752 domain-containing protein</fullName>
    </submittedName>
</protein>
<proteinExistence type="predicted"/>
<sequence>MLSTAKKYLFLIKNNSILEEYMLPCLNKKFFGFECMGCGMQRSLMALIQGHFAEAFFLYPAVFPLITLALAIGANFFFDIKHSGKIISFLAILSVITIITSYIIKLTH</sequence>
<feature type="transmembrane region" description="Helical" evidence="1">
    <location>
        <begin position="86"/>
        <end position="104"/>
    </location>
</feature>
<keyword evidence="1" id="KW-0472">Membrane</keyword>
<reference evidence="2 3" key="1">
    <citation type="submission" date="2021-11" db="EMBL/GenBank/DDBJ databases">
        <title>Seasonal and diel survey of microbial diversity of the Tyrrhenian coast.</title>
        <authorList>
            <person name="Gattoni G."/>
            <person name="Corral P."/>
        </authorList>
    </citation>
    <scope>NUCLEOTIDE SEQUENCE [LARGE SCALE GENOMIC DNA]</scope>
    <source>
        <strain evidence="2 3">Mr9</strain>
    </source>
</reference>
<evidence type="ECO:0000256" key="1">
    <source>
        <dbReference type="SAM" id="Phobius"/>
    </source>
</evidence>
<dbReference type="Pfam" id="PF10825">
    <property type="entry name" value="DUF2752"/>
    <property type="match status" value="1"/>
</dbReference>
<organism evidence="2 3">
    <name type="scientific">Leeuwenhoekiella parthenopeia</name>
    <dbReference type="NCBI Taxonomy" id="2890320"/>
    <lineage>
        <taxon>Bacteria</taxon>
        <taxon>Pseudomonadati</taxon>
        <taxon>Bacteroidota</taxon>
        <taxon>Flavobacteriia</taxon>
        <taxon>Flavobacteriales</taxon>
        <taxon>Flavobacteriaceae</taxon>
        <taxon>Leeuwenhoekiella</taxon>
    </lineage>
</organism>
<dbReference type="Proteomes" id="UP001197770">
    <property type="component" value="Unassembled WGS sequence"/>
</dbReference>
<gene>
    <name evidence="2" type="ORF">LLW17_06420</name>
</gene>
<name>A0ABS8GQW3_9FLAO</name>
<comment type="caution">
    <text evidence="2">The sequence shown here is derived from an EMBL/GenBank/DDBJ whole genome shotgun (WGS) entry which is preliminary data.</text>
</comment>
<feature type="transmembrane region" description="Helical" evidence="1">
    <location>
        <begin position="52"/>
        <end position="74"/>
    </location>
</feature>
<keyword evidence="1" id="KW-1133">Transmembrane helix</keyword>
<evidence type="ECO:0000313" key="2">
    <source>
        <dbReference type="EMBL" id="MCC4212345.1"/>
    </source>
</evidence>